<keyword evidence="1" id="KW-0812">Transmembrane</keyword>
<feature type="transmembrane region" description="Helical" evidence="1">
    <location>
        <begin position="7"/>
        <end position="27"/>
    </location>
</feature>
<organism evidence="2 3">
    <name type="scientific">Parapedobacter koreensis</name>
    <dbReference type="NCBI Taxonomy" id="332977"/>
    <lineage>
        <taxon>Bacteria</taxon>
        <taxon>Pseudomonadati</taxon>
        <taxon>Bacteroidota</taxon>
        <taxon>Sphingobacteriia</taxon>
        <taxon>Sphingobacteriales</taxon>
        <taxon>Sphingobacteriaceae</taxon>
        <taxon>Parapedobacter</taxon>
    </lineage>
</organism>
<protein>
    <submittedName>
        <fullName evidence="2">Putative membrane protein</fullName>
    </submittedName>
</protein>
<evidence type="ECO:0000313" key="3">
    <source>
        <dbReference type="Proteomes" id="UP000198916"/>
    </source>
</evidence>
<dbReference type="InterPro" id="IPR009732">
    <property type="entry name" value="DUF1304"/>
</dbReference>
<keyword evidence="3" id="KW-1185">Reference proteome</keyword>
<keyword evidence="1" id="KW-1133">Transmembrane helix</keyword>
<dbReference type="RefSeq" id="WP_090603745.1">
    <property type="nucleotide sequence ID" value="NZ_FNZR01000002.1"/>
</dbReference>
<dbReference type="PANTHER" id="PTHR38446">
    <property type="entry name" value="BLL0914 PROTEIN"/>
    <property type="match status" value="1"/>
</dbReference>
<dbReference type="Proteomes" id="UP000198916">
    <property type="component" value="Unassembled WGS sequence"/>
</dbReference>
<dbReference type="EMBL" id="FNZR01000002">
    <property type="protein sequence ID" value="SEK71388.1"/>
    <property type="molecule type" value="Genomic_DNA"/>
</dbReference>
<feature type="transmembrane region" description="Helical" evidence="1">
    <location>
        <begin position="103"/>
        <end position="120"/>
    </location>
</feature>
<keyword evidence="1" id="KW-0472">Membrane</keyword>
<dbReference type="OrthoDB" id="9803832at2"/>
<dbReference type="AlphaFoldDB" id="A0A1H7J9R5"/>
<sequence>MELLKNTLVLLVAIEHLYILWVEMFAWETAGKKAFGNSLPAHLFTPTKKLAANQGLYNGFLAAGLIWSLLITDPLWSRHVATFFLGCIIVAAVYGAVTASKRILVLQGLPAIIALGVLMLL</sequence>
<name>A0A1H7J9R5_9SPHI</name>
<dbReference type="PANTHER" id="PTHR38446:SF1">
    <property type="entry name" value="BLL0914 PROTEIN"/>
    <property type="match status" value="1"/>
</dbReference>
<feature type="transmembrane region" description="Helical" evidence="1">
    <location>
        <begin position="79"/>
        <end position="97"/>
    </location>
</feature>
<evidence type="ECO:0000313" key="2">
    <source>
        <dbReference type="EMBL" id="SEK71388.1"/>
    </source>
</evidence>
<proteinExistence type="predicted"/>
<feature type="transmembrane region" description="Helical" evidence="1">
    <location>
        <begin position="55"/>
        <end position="72"/>
    </location>
</feature>
<evidence type="ECO:0000256" key="1">
    <source>
        <dbReference type="SAM" id="Phobius"/>
    </source>
</evidence>
<dbReference type="Pfam" id="PF06993">
    <property type="entry name" value="DUF1304"/>
    <property type="match status" value="1"/>
</dbReference>
<dbReference type="STRING" id="332977.SAMN05421740_102497"/>
<gene>
    <name evidence="2" type="ORF">SAMN05421740_102497</name>
</gene>
<reference evidence="3" key="1">
    <citation type="submission" date="2016-10" db="EMBL/GenBank/DDBJ databases">
        <authorList>
            <person name="Varghese N."/>
            <person name="Submissions S."/>
        </authorList>
    </citation>
    <scope>NUCLEOTIDE SEQUENCE [LARGE SCALE GENOMIC DNA]</scope>
    <source>
        <strain evidence="3">Jip14</strain>
    </source>
</reference>
<accession>A0A1H7J9R5</accession>